<dbReference type="PROSITE" id="PS51645">
    <property type="entry name" value="PHR_CRY_ALPHA_BETA"/>
    <property type="match status" value="1"/>
</dbReference>
<feature type="site" description="Electron transfer via tryptophanyl radical" evidence="9">
    <location>
        <position position="414"/>
    </location>
</feature>
<comment type="similarity">
    <text evidence="10">Belongs to the DNA photolyase family.</text>
</comment>
<dbReference type="Gene3D" id="1.25.40.80">
    <property type="match status" value="1"/>
</dbReference>
<evidence type="ECO:0000256" key="10">
    <source>
        <dbReference type="RuleBase" id="RU004182"/>
    </source>
</evidence>
<reference evidence="13 14" key="1">
    <citation type="submission" date="2008-03" db="EMBL/GenBank/DDBJ databases">
        <title>Complete sequence of Leptothrix cholodnii SP-6.</title>
        <authorList>
            <consortium name="US DOE Joint Genome Institute"/>
            <person name="Copeland A."/>
            <person name="Lucas S."/>
            <person name="Lapidus A."/>
            <person name="Glavina del Rio T."/>
            <person name="Dalin E."/>
            <person name="Tice H."/>
            <person name="Bruce D."/>
            <person name="Goodwin L."/>
            <person name="Pitluck S."/>
            <person name="Chertkov O."/>
            <person name="Brettin T."/>
            <person name="Detter J.C."/>
            <person name="Han C."/>
            <person name="Kuske C.R."/>
            <person name="Schmutz J."/>
            <person name="Larimer F."/>
            <person name="Land M."/>
            <person name="Hauser L."/>
            <person name="Kyrpides N."/>
            <person name="Lykidis A."/>
            <person name="Emerson D."/>
            <person name="Richardson P."/>
        </authorList>
    </citation>
    <scope>NUCLEOTIDE SEQUENCE [LARGE SCALE GENOMIC DNA]</scope>
    <source>
        <strain evidence="14">ATCC 51168 / LMG 8142 / SP-6</strain>
    </source>
</reference>
<proteinExistence type="inferred from homology"/>
<keyword evidence="6 10" id="KW-0157">Chromophore</keyword>
<evidence type="ECO:0000313" key="13">
    <source>
        <dbReference type="EMBL" id="ACB36217.1"/>
    </source>
</evidence>
<feature type="domain" description="Photolyase/cryptochrome alpha/beta" evidence="12">
    <location>
        <begin position="31"/>
        <end position="160"/>
    </location>
</feature>
<accession>B1Y8F1</accession>
<evidence type="ECO:0000256" key="2">
    <source>
        <dbReference type="ARBA" id="ARBA00013149"/>
    </source>
</evidence>
<dbReference type="eggNOG" id="COG0415">
    <property type="taxonomic scope" value="Bacteria"/>
</dbReference>
<dbReference type="GO" id="GO:0003904">
    <property type="term" value="F:deoxyribodipyrimidine photo-lyase activity"/>
    <property type="evidence" value="ECO:0007669"/>
    <property type="project" value="UniProtKB-EC"/>
</dbReference>
<dbReference type="Gene3D" id="3.40.50.620">
    <property type="entry name" value="HUPs"/>
    <property type="match status" value="1"/>
</dbReference>
<dbReference type="SUPFAM" id="SSF52425">
    <property type="entry name" value="Cryptochrome/photolyase, N-terminal domain"/>
    <property type="match status" value="1"/>
</dbReference>
<dbReference type="FunFam" id="1.10.579.10:FF:000003">
    <property type="entry name" value="Deoxyribodipyrimidine photo-lyase"/>
    <property type="match status" value="1"/>
</dbReference>
<dbReference type="Gene3D" id="1.10.579.10">
    <property type="entry name" value="DNA Cyclobutane Dipyrimidine Photolyase, subunit A, domain 3"/>
    <property type="match status" value="1"/>
</dbReference>
<keyword evidence="5 8" id="KW-0274">FAD</keyword>
<dbReference type="GO" id="GO:0009416">
    <property type="term" value="P:response to light stimulus"/>
    <property type="evidence" value="ECO:0007669"/>
    <property type="project" value="TreeGrafter"/>
</dbReference>
<evidence type="ECO:0000256" key="6">
    <source>
        <dbReference type="ARBA" id="ARBA00022991"/>
    </source>
</evidence>
<evidence type="ECO:0000256" key="8">
    <source>
        <dbReference type="PIRSR" id="PIRSR602081-1"/>
    </source>
</evidence>
<evidence type="ECO:0000256" key="3">
    <source>
        <dbReference type="ARBA" id="ARBA00014046"/>
    </source>
</evidence>
<feature type="binding site" evidence="8">
    <location>
        <begin position="404"/>
        <end position="406"/>
    </location>
    <ligand>
        <name>FAD</name>
        <dbReference type="ChEBI" id="CHEBI:57692"/>
    </ligand>
</feature>
<dbReference type="HOGENOM" id="CLU_010348_2_2_4"/>
<feature type="binding site" evidence="8">
    <location>
        <position position="254"/>
    </location>
    <ligand>
        <name>FAD</name>
        <dbReference type="ChEBI" id="CHEBI:57692"/>
    </ligand>
</feature>
<evidence type="ECO:0000259" key="12">
    <source>
        <dbReference type="PROSITE" id="PS51645"/>
    </source>
</evidence>
<dbReference type="EC" id="4.1.99.3" evidence="2"/>
<dbReference type="PRINTS" id="PR00147">
    <property type="entry name" value="DNAPHOTLYASE"/>
</dbReference>
<dbReference type="Pfam" id="PF03441">
    <property type="entry name" value="FAD_binding_7"/>
    <property type="match status" value="1"/>
</dbReference>
<comment type="cofactor">
    <cofactor evidence="1">
        <name>(6R)-5,10-methylene-5,6,7,8-tetrahydrofolate</name>
        <dbReference type="ChEBI" id="CHEBI:15636"/>
    </cofactor>
</comment>
<feature type="site" description="Electron transfer via tryptophanyl radical" evidence="9">
    <location>
        <position position="335"/>
    </location>
</feature>
<dbReference type="PANTHER" id="PTHR11455:SF9">
    <property type="entry name" value="CRYPTOCHROME CIRCADIAN CLOCK 5 ISOFORM X1"/>
    <property type="match status" value="1"/>
</dbReference>
<dbReference type="GO" id="GO:0000719">
    <property type="term" value="P:photoreactive repair"/>
    <property type="evidence" value="ECO:0007669"/>
    <property type="project" value="UniProtKB-ARBA"/>
</dbReference>
<feature type="compositionally biased region" description="Low complexity" evidence="11">
    <location>
        <begin position="1"/>
        <end position="17"/>
    </location>
</feature>
<keyword evidence="4 8" id="KW-0285">Flavoprotein</keyword>
<dbReference type="EMBL" id="CP001013">
    <property type="protein sequence ID" value="ACB36217.1"/>
    <property type="molecule type" value="Genomic_DNA"/>
</dbReference>
<evidence type="ECO:0000256" key="9">
    <source>
        <dbReference type="PIRSR" id="PIRSR602081-2"/>
    </source>
</evidence>
<name>B1Y8F1_LEPCP</name>
<dbReference type="InterPro" id="IPR036155">
    <property type="entry name" value="Crypto/Photolyase_N_sf"/>
</dbReference>
<feature type="site" description="Electron transfer via tryptophanyl radical" evidence="9">
    <location>
        <position position="391"/>
    </location>
</feature>
<dbReference type="GO" id="GO:0003677">
    <property type="term" value="F:DNA binding"/>
    <property type="evidence" value="ECO:0007669"/>
    <property type="project" value="TreeGrafter"/>
</dbReference>
<dbReference type="InterPro" id="IPR018394">
    <property type="entry name" value="DNA_photolyase_1_CS_C"/>
</dbReference>
<dbReference type="OrthoDB" id="9772484at2"/>
<evidence type="ECO:0000256" key="1">
    <source>
        <dbReference type="ARBA" id="ARBA00001932"/>
    </source>
</evidence>
<gene>
    <name evidence="13" type="ordered locus">Lcho_3963</name>
</gene>
<dbReference type="PANTHER" id="PTHR11455">
    <property type="entry name" value="CRYPTOCHROME"/>
    <property type="match status" value="1"/>
</dbReference>
<dbReference type="AlphaFoldDB" id="B1Y8F1"/>
<comment type="catalytic activity">
    <reaction evidence="7">
        <text>cyclobutadipyrimidine (in DNA) = 2 pyrimidine residues (in DNA).</text>
        <dbReference type="EC" id="4.1.99.3"/>
    </reaction>
</comment>
<comment type="cofactor">
    <cofactor evidence="8">
        <name>FAD</name>
        <dbReference type="ChEBI" id="CHEBI:57692"/>
    </cofactor>
    <text evidence="8">Binds 1 FAD per subunit.</text>
</comment>
<dbReference type="InterPro" id="IPR014729">
    <property type="entry name" value="Rossmann-like_a/b/a_fold"/>
</dbReference>
<keyword evidence="13" id="KW-0456">Lyase</keyword>
<dbReference type="InterPro" id="IPR005101">
    <property type="entry name" value="Cryptochr/Photolyase_FAD-bd"/>
</dbReference>
<feature type="binding site" evidence="8">
    <location>
        <begin position="304"/>
        <end position="311"/>
    </location>
    <ligand>
        <name>FAD</name>
        <dbReference type="ChEBI" id="CHEBI:57692"/>
    </ligand>
</feature>
<dbReference type="SUPFAM" id="SSF48173">
    <property type="entry name" value="Cryptochrome/photolyase FAD-binding domain"/>
    <property type="match status" value="1"/>
</dbReference>
<dbReference type="PROSITE" id="PS00691">
    <property type="entry name" value="DNA_PHOTOLYASES_1_2"/>
    <property type="match status" value="1"/>
</dbReference>
<dbReference type="Pfam" id="PF00875">
    <property type="entry name" value="DNA_photolyase"/>
    <property type="match status" value="1"/>
</dbReference>
<feature type="binding site" evidence="8">
    <location>
        <position position="301"/>
    </location>
    <ligand>
        <name>FAD</name>
        <dbReference type="ChEBI" id="CHEBI:57692"/>
    </ligand>
</feature>
<dbReference type="InterPro" id="IPR006050">
    <property type="entry name" value="DNA_photolyase_N"/>
</dbReference>
<protein>
    <recommendedName>
        <fullName evidence="3">Deoxyribodipyrimidine photo-lyase</fullName>
        <ecNumber evidence="2">4.1.99.3</ecNumber>
    </recommendedName>
</protein>
<evidence type="ECO:0000256" key="11">
    <source>
        <dbReference type="SAM" id="MobiDB-lite"/>
    </source>
</evidence>
<organism evidence="13 14">
    <name type="scientific">Leptothrix cholodnii (strain ATCC 51168 / LMG 8142 / SP-6)</name>
    <name type="common">Leptothrix discophora (strain SP-6)</name>
    <dbReference type="NCBI Taxonomy" id="395495"/>
    <lineage>
        <taxon>Bacteria</taxon>
        <taxon>Pseudomonadati</taxon>
        <taxon>Pseudomonadota</taxon>
        <taxon>Betaproteobacteria</taxon>
        <taxon>Burkholderiales</taxon>
        <taxon>Sphaerotilaceae</taxon>
        <taxon>Leptothrix</taxon>
    </lineage>
</organism>
<keyword evidence="14" id="KW-1185">Reference proteome</keyword>
<sequence length="511" mass="56982">MPASFSPLAPSAPAAAAHPHRQPAVIDTPVDAALVWLRRDLRLDDHAALHHALRSAKKVWCAFIFDTTILDALPRADRRVEFIHHGIVELDGLLRAHGSGLIVRHGDPLQEIPAIAGALGVQAVHINRDYEPAAVARDAQVRGALAHAGIALHSHKDQVIFETDEILTMAGSPFSVFTPYKNAWLKKLDGYYLRAYPVQRHIGALAPVPAALDRGVPTLNDLDFLPTDMAARLHPGASGGATLLLDFLERIDRYADTRDFPAIKGPSYLSVHLRFGTVSIRQLARLAHERMVGGSRGAEVWLSELIWRDFYHQILHHHPRVVTHCYKPEYEALRWEHGKHAEQLFAAWCEGRTGYPIIDAAMLQLNRTGYMHNRLRMVVASFLTKDLGIDWRRGEAYFALQLNDYDLAANNGGWQWAASTGCDAQPYFRIFNPISQSLRFDAEGRFIRRYLPQLADLSRAAIHAPWQAKPLELQAAGVKLGRDYPMPVVEHAEARELTLARFAAVKGAAAR</sequence>
<evidence type="ECO:0000256" key="4">
    <source>
        <dbReference type="ARBA" id="ARBA00022630"/>
    </source>
</evidence>
<feature type="region of interest" description="Disordered" evidence="11">
    <location>
        <begin position="1"/>
        <end position="21"/>
    </location>
</feature>
<evidence type="ECO:0000256" key="7">
    <source>
        <dbReference type="ARBA" id="ARBA00033999"/>
    </source>
</evidence>
<evidence type="ECO:0000256" key="5">
    <source>
        <dbReference type="ARBA" id="ARBA00022827"/>
    </source>
</evidence>
<evidence type="ECO:0000313" key="14">
    <source>
        <dbReference type="Proteomes" id="UP000001693"/>
    </source>
</evidence>
<dbReference type="STRING" id="395495.Lcho_3963"/>
<dbReference type="InterPro" id="IPR002081">
    <property type="entry name" value="Cryptochrome/DNA_photolyase_1"/>
</dbReference>
<dbReference type="Proteomes" id="UP000001693">
    <property type="component" value="Chromosome"/>
</dbReference>
<dbReference type="GO" id="GO:0071949">
    <property type="term" value="F:FAD binding"/>
    <property type="evidence" value="ECO:0007669"/>
    <property type="project" value="TreeGrafter"/>
</dbReference>
<dbReference type="KEGG" id="lch:Lcho_3963"/>
<dbReference type="InterPro" id="IPR036134">
    <property type="entry name" value="Crypto/Photolyase_FAD-like_sf"/>
</dbReference>